<dbReference type="InterPro" id="IPR051788">
    <property type="entry name" value="MFS_Transporter"/>
</dbReference>
<keyword evidence="3 6" id="KW-1133">Transmembrane helix</keyword>
<feature type="transmembrane region" description="Helical" evidence="6">
    <location>
        <begin position="294"/>
        <end position="311"/>
    </location>
</feature>
<dbReference type="Gene3D" id="1.20.1250.20">
    <property type="entry name" value="MFS general substrate transporter like domains"/>
    <property type="match status" value="2"/>
</dbReference>
<feature type="transmembrane region" description="Helical" evidence="6">
    <location>
        <begin position="113"/>
        <end position="133"/>
    </location>
</feature>
<evidence type="ECO:0000259" key="7">
    <source>
        <dbReference type="PROSITE" id="PS50850"/>
    </source>
</evidence>
<dbReference type="InterPro" id="IPR020846">
    <property type="entry name" value="MFS_dom"/>
</dbReference>
<dbReference type="PANTHER" id="PTHR23514">
    <property type="entry name" value="BYPASS OF STOP CODON PROTEIN 6"/>
    <property type="match status" value="1"/>
</dbReference>
<evidence type="ECO:0000256" key="1">
    <source>
        <dbReference type="ARBA" id="ARBA00004651"/>
    </source>
</evidence>
<feature type="domain" description="Major facilitator superfamily (MFS) profile" evidence="7">
    <location>
        <begin position="1"/>
        <end position="407"/>
    </location>
</feature>
<dbReference type="Proteomes" id="UP001500752">
    <property type="component" value="Unassembled WGS sequence"/>
</dbReference>
<keyword evidence="9" id="KW-1185">Reference proteome</keyword>
<evidence type="ECO:0000256" key="3">
    <source>
        <dbReference type="ARBA" id="ARBA00022989"/>
    </source>
</evidence>
<reference evidence="9" key="1">
    <citation type="journal article" date="2019" name="Int. J. Syst. Evol. Microbiol.">
        <title>The Global Catalogue of Microorganisms (GCM) 10K type strain sequencing project: providing services to taxonomists for standard genome sequencing and annotation.</title>
        <authorList>
            <consortium name="The Broad Institute Genomics Platform"/>
            <consortium name="The Broad Institute Genome Sequencing Center for Infectious Disease"/>
            <person name="Wu L."/>
            <person name="Ma J."/>
        </authorList>
    </citation>
    <scope>NUCLEOTIDE SEQUENCE [LARGE SCALE GENOMIC DNA]</scope>
    <source>
        <strain evidence="9">JCM 30742</strain>
    </source>
</reference>
<comment type="caution">
    <text evidence="8">The sequence shown here is derived from an EMBL/GenBank/DDBJ whole genome shotgun (WGS) entry which is preliminary data.</text>
</comment>
<feature type="transmembrane region" description="Helical" evidence="6">
    <location>
        <begin position="84"/>
        <end position="107"/>
    </location>
</feature>
<keyword evidence="2 6" id="KW-0812">Transmembrane</keyword>
<dbReference type="EMBL" id="BAABEO010000017">
    <property type="protein sequence ID" value="GAA3686811.1"/>
    <property type="molecule type" value="Genomic_DNA"/>
</dbReference>
<dbReference type="InterPro" id="IPR011701">
    <property type="entry name" value="MFS"/>
</dbReference>
<comment type="subcellular location">
    <subcellularLocation>
        <location evidence="1">Cell membrane</location>
        <topology evidence="1">Multi-pass membrane protein</topology>
    </subcellularLocation>
</comment>
<evidence type="ECO:0000256" key="6">
    <source>
        <dbReference type="SAM" id="Phobius"/>
    </source>
</evidence>
<feature type="transmembrane region" description="Helical" evidence="6">
    <location>
        <begin position="54"/>
        <end position="77"/>
    </location>
</feature>
<feature type="transmembrane region" description="Helical" evidence="6">
    <location>
        <begin position="265"/>
        <end position="282"/>
    </location>
</feature>
<evidence type="ECO:0000313" key="8">
    <source>
        <dbReference type="EMBL" id="GAA3686811.1"/>
    </source>
</evidence>
<protein>
    <submittedName>
        <fullName evidence="8">MFS transporter</fullName>
    </submittedName>
</protein>
<dbReference type="PROSITE" id="PS50850">
    <property type="entry name" value="MFS"/>
    <property type="match status" value="1"/>
</dbReference>
<organism evidence="8 9">
    <name type="scientific">Arthrobacter ginkgonis</name>
    <dbReference type="NCBI Taxonomy" id="1630594"/>
    <lineage>
        <taxon>Bacteria</taxon>
        <taxon>Bacillati</taxon>
        <taxon>Actinomycetota</taxon>
        <taxon>Actinomycetes</taxon>
        <taxon>Micrococcales</taxon>
        <taxon>Micrococcaceae</taxon>
        <taxon>Arthrobacter</taxon>
    </lineage>
</organism>
<feature type="region of interest" description="Disordered" evidence="5">
    <location>
        <begin position="403"/>
        <end position="426"/>
    </location>
</feature>
<feature type="compositionally biased region" description="Gly residues" evidence="5">
    <location>
        <begin position="407"/>
        <end position="420"/>
    </location>
</feature>
<dbReference type="CDD" id="cd17393">
    <property type="entry name" value="MFS_MosC_like"/>
    <property type="match status" value="1"/>
</dbReference>
<dbReference type="PANTHER" id="PTHR23514:SF13">
    <property type="entry name" value="INNER MEMBRANE PROTEIN YBJJ"/>
    <property type="match status" value="1"/>
</dbReference>
<name>A0ABP7CFG7_9MICC</name>
<evidence type="ECO:0000256" key="4">
    <source>
        <dbReference type="ARBA" id="ARBA00023136"/>
    </source>
</evidence>
<gene>
    <name evidence="8" type="ORF">GCM10023081_25140</name>
</gene>
<feature type="transmembrane region" description="Helical" evidence="6">
    <location>
        <begin position="353"/>
        <end position="371"/>
    </location>
</feature>
<evidence type="ECO:0000313" key="9">
    <source>
        <dbReference type="Proteomes" id="UP001500752"/>
    </source>
</evidence>
<feature type="transmembrane region" description="Helical" evidence="6">
    <location>
        <begin position="145"/>
        <end position="168"/>
    </location>
</feature>
<dbReference type="Pfam" id="PF07690">
    <property type="entry name" value="MFS_1"/>
    <property type="match status" value="1"/>
</dbReference>
<dbReference type="SUPFAM" id="SSF103473">
    <property type="entry name" value="MFS general substrate transporter"/>
    <property type="match status" value="1"/>
</dbReference>
<proteinExistence type="predicted"/>
<evidence type="ECO:0000256" key="2">
    <source>
        <dbReference type="ARBA" id="ARBA00022692"/>
    </source>
</evidence>
<accession>A0ABP7CFG7</accession>
<feature type="transmembrane region" description="Helical" evidence="6">
    <location>
        <begin position="317"/>
        <end position="341"/>
    </location>
</feature>
<feature type="transmembrane region" description="Helical" evidence="6">
    <location>
        <begin position="377"/>
        <end position="397"/>
    </location>
</feature>
<dbReference type="InterPro" id="IPR036259">
    <property type="entry name" value="MFS_trans_sf"/>
</dbReference>
<sequence>MKAASPGSVAAPPGPTAWRNAVFGVFALSGFIFATWVSRIPAVRDDLGLSTSTVGILLFGLAAGSIAGLAGAPALLSRLGSRRALLATLLGSGAGAVALGASAGVVASFPLTLAVLVLFGFVFSALDVLMNVAGAEVEKAAERTLLPLMHAFFSIGTIVGAVLGSAAAHGGIPVGWHFSVAGLLVAGIGASTVRFLPPIAPAPARKQVPAGLGPRLHEALRPARDPRLVLLGVLVAGMAFAEGSANDWITLAAVDGHGFDEAAGALVYGTFVAAMTLGRATGGPLLDRYGRQPVLIAMMALGLAGLLLFIATDTPWIAYAAAALWGLGGSLGFPVGISAAAEHPDPQFAARRVSMVSIFGYSAFLVGPPLLGMLGDAWGLLSALYLVVAVLAVALAVTPAATRGQARPGGGRSGGQGAEGKGPDAA</sequence>
<evidence type="ECO:0000256" key="5">
    <source>
        <dbReference type="SAM" id="MobiDB-lite"/>
    </source>
</evidence>
<keyword evidence="4 6" id="KW-0472">Membrane</keyword>
<feature type="transmembrane region" description="Helical" evidence="6">
    <location>
        <begin position="174"/>
        <end position="196"/>
    </location>
</feature>
<dbReference type="RefSeq" id="WP_345151190.1">
    <property type="nucleotide sequence ID" value="NZ_BAABEO010000017.1"/>
</dbReference>
<feature type="transmembrane region" description="Helical" evidence="6">
    <location>
        <begin position="21"/>
        <end position="42"/>
    </location>
</feature>
<feature type="transmembrane region" description="Helical" evidence="6">
    <location>
        <begin position="228"/>
        <end position="245"/>
    </location>
</feature>